<feature type="binding site" evidence="6">
    <location>
        <position position="100"/>
    </location>
    <ligand>
        <name>S-adenosyl-L-methionine</name>
        <dbReference type="ChEBI" id="CHEBI:59789"/>
    </ligand>
</feature>
<keyword evidence="5 6" id="KW-0819">tRNA processing</keyword>
<evidence type="ECO:0000256" key="6">
    <source>
        <dbReference type="HAMAP-Rule" id="MF_01885"/>
    </source>
</evidence>
<dbReference type="EMBL" id="BAABKI010000024">
    <property type="protein sequence ID" value="GAA5176842.1"/>
    <property type="molecule type" value="Genomic_DNA"/>
</dbReference>
<comment type="function">
    <text evidence="6">Methylates the ribose at the nucleotide 34 wobble position in the two leucyl isoacceptors tRNA(Leu)(CmAA) and tRNA(Leu)(cmnm5UmAA). Catalyzes the methyl transfer from S-adenosyl-L-methionine to the 2'-OH of the wobble nucleotide.</text>
</comment>
<dbReference type="SUPFAM" id="SSF75217">
    <property type="entry name" value="alpha/beta knot"/>
    <property type="match status" value="1"/>
</dbReference>
<comment type="subunit">
    <text evidence="6">Homodimer.</text>
</comment>
<organism evidence="9 10">
    <name type="scientific">Modicisalibacter zincidurans</name>
    <dbReference type="NCBI Taxonomy" id="1178777"/>
    <lineage>
        <taxon>Bacteria</taxon>
        <taxon>Pseudomonadati</taxon>
        <taxon>Pseudomonadota</taxon>
        <taxon>Gammaproteobacteria</taxon>
        <taxon>Oceanospirillales</taxon>
        <taxon>Halomonadaceae</taxon>
        <taxon>Modicisalibacter</taxon>
    </lineage>
</organism>
<sequence>MLDIVLFEPEIPPNTGNLIRLCANTGFRLHLIEPLGFTLDDKRLRRAGLDYHEWARVTVHADWSAFLRDIAPERVFAISTRGRTGYHEPAYKPGDALVFGPETRGLPQAMLDALPAEQRLRLPMLPDSRSLNLSNAAAILVYEAWRQLEFVGAGLPGAETGSEHPAADSTGIPDTAGNAGDE</sequence>
<dbReference type="EC" id="2.1.1.207" evidence="6"/>
<keyword evidence="3 6" id="KW-0808">Transferase</keyword>
<dbReference type="PANTHER" id="PTHR42971">
    <property type="entry name" value="TRNA (CYTIDINE(34)-2'-O)-METHYLTRANSFERASE"/>
    <property type="match status" value="1"/>
</dbReference>
<evidence type="ECO:0000256" key="7">
    <source>
        <dbReference type="SAM" id="MobiDB-lite"/>
    </source>
</evidence>
<feature type="binding site" evidence="6">
    <location>
        <position position="122"/>
    </location>
    <ligand>
        <name>S-adenosyl-L-methionine</name>
        <dbReference type="ChEBI" id="CHEBI:59789"/>
    </ligand>
</feature>
<comment type="similarity">
    <text evidence="6">Belongs to the class IV-like SAM-binding methyltransferase superfamily. RNA methyltransferase TrmH family. TrmL subfamily.</text>
</comment>
<feature type="domain" description="tRNA/rRNA methyltransferase SpoU type" evidence="8">
    <location>
        <begin position="2"/>
        <end position="142"/>
    </location>
</feature>
<dbReference type="InterPro" id="IPR029026">
    <property type="entry name" value="tRNA_m1G_MTases_N"/>
</dbReference>
<gene>
    <name evidence="6 9" type="primary">trmL</name>
    <name evidence="9" type="ORF">GCM10023342_23370</name>
</gene>
<dbReference type="CDD" id="cd18094">
    <property type="entry name" value="SpoU-like_TrmL"/>
    <property type="match status" value="1"/>
</dbReference>
<evidence type="ECO:0000313" key="10">
    <source>
        <dbReference type="Proteomes" id="UP001500074"/>
    </source>
</evidence>
<keyword evidence="4 6" id="KW-0949">S-adenosyl-L-methionine</keyword>
<dbReference type="RefSeq" id="WP_084173624.1">
    <property type="nucleotide sequence ID" value="NZ_BAABKI010000024.1"/>
</dbReference>
<evidence type="ECO:0000313" key="9">
    <source>
        <dbReference type="EMBL" id="GAA5176842.1"/>
    </source>
</evidence>
<dbReference type="Pfam" id="PF00588">
    <property type="entry name" value="SpoU_methylase"/>
    <property type="match status" value="1"/>
</dbReference>
<dbReference type="InterPro" id="IPR001537">
    <property type="entry name" value="SpoU_MeTrfase"/>
</dbReference>
<reference evidence="10" key="1">
    <citation type="journal article" date="2019" name="Int. J. Syst. Evol. Microbiol.">
        <title>The Global Catalogue of Microorganisms (GCM) 10K type strain sequencing project: providing services to taxonomists for standard genome sequencing and annotation.</title>
        <authorList>
            <consortium name="The Broad Institute Genomics Platform"/>
            <consortium name="The Broad Institute Genome Sequencing Center for Infectious Disease"/>
            <person name="Wu L."/>
            <person name="Ma J."/>
        </authorList>
    </citation>
    <scope>NUCLEOTIDE SEQUENCE [LARGE SCALE GENOMIC DNA]</scope>
    <source>
        <strain evidence="10">JCM 18472</strain>
    </source>
</reference>
<evidence type="ECO:0000256" key="1">
    <source>
        <dbReference type="ARBA" id="ARBA00022490"/>
    </source>
</evidence>
<name>A0ABP9RFJ1_9GAMM</name>
<feature type="binding site" evidence="6">
    <location>
        <position position="130"/>
    </location>
    <ligand>
        <name>S-adenosyl-L-methionine</name>
        <dbReference type="ChEBI" id="CHEBI:59789"/>
    </ligand>
</feature>
<feature type="region of interest" description="Disordered" evidence="7">
    <location>
        <begin position="156"/>
        <end position="182"/>
    </location>
</feature>
<comment type="catalytic activity">
    <reaction evidence="6">
        <text>5-carboxymethylaminomethyluridine(34) in tRNA(Leu) + S-adenosyl-L-methionine = 5-carboxymethylaminomethyl-2'-O-methyluridine(34) in tRNA(Leu) + S-adenosyl-L-homocysteine + H(+)</text>
        <dbReference type="Rhea" id="RHEA:43088"/>
        <dbReference type="Rhea" id="RHEA-COMP:10333"/>
        <dbReference type="Rhea" id="RHEA-COMP:10334"/>
        <dbReference type="ChEBI" id="CHEBI:15378"/>
        <dbReference type="ChEBI" id="CHEBI:57856"/>
        <dbReference type="ChEBI" id="CHEBI:59789"/>
        <dbReference type="ChEBI" id="CHEBI:74508"/>
        <dbReference type="ChEBI" id="CHEBI:74511"/>
        <dbReference type="EC" id="2.1.1.207"/>
    </reaction>
</comment>
<protein>
    <recommendedName>
        <fullName evidence="6">tRNA (cytidine(34)-2'-O)-methyltransferase</fullName>
        <ecNumber evidence="6">2.1.1.207</ecNumber>
    </recommendedName>
    <alternativeName>
        <fullName evidence="6">tRNA (cytidine/uridine-2'-O-)-methyltransferase TrmL</fullName>
    </alternativeName>
</protein>
<proteinExistence type="inferred from homology"/>
<dbReference type="PIRSF" id="PIRSF029256">
    <property type="entry name" value="SpoU_TrmH_prd"/>
    <property type="match status" value="1"/>
</dbReference>
<evidence type="ECO:0000256" key="5">
    <source>
        <dbReference type="ARBA" id="ARBA00022694"/>
    </source>
</evidence>
<keyword evidence="2 6" id="KW-0489">Methyltransferase</keyword>
<dbReference type="Proteomes" id="UP001500074">
    <property type="component" value="Unassembled WGS sequence"/>
</dbReference>
<dbReference type="HAMAP" id="MF_01885">
    <property type="entry name" value="tRNA_methyltr_TrmL"/>
    <property type="match status" value="1"/>
</dbReference>
<evidence type="ECO:0000256" key="4">
    <source>
        <dbReference type="ARBA" id="ARBA00022691"/>
    </source>
</evidence>
<feature type="binding site" evidence="6">
    <location>
        <position position="78"/>
    </location>
    <ligand>
        <name>S-adenosyl-L-methionine</name>
        <dbReference type="ChEBI" id="CHEBI:59789"/>
    </ligand>
</feature>
<evidence type="ECO:0000259" key="8">
    <source>
        <dbReference type="Pfam" id="PF00588"/>
    </source>
</evidence>
<dbReference type="InterPro" id="IPR029028">
    <property type="entry name" value="Alpha/beta_knot_MTases"/>
</dbReference>
<keyword evidence="1 6" id="KW-0963">Cytoplasm</keyword>
<dbReference type="NCBIfam" id="TIGR00185">
    <property type="entry name" value="tRNA_yibK_trmL"/>
    <property type="match status" value="1"/>
</dbReference>
<comment type="subcellular location">
    <subcellularLocation>
        <location evidence="6">Cytoplasm</location>
    </subcellularLocation>
</comment>
<accession>A0ABP9RFJ1</accession>
<dbReference type="InterPro" id="IPR016914">
    <property type="entry name" value="TrmL"/>
</dbReference>
<dbReference type="PANTHER" id="PTHR42971:SF1">
    <property type="entry name" value="TRNA (CYTIDINE(34)-2'-O)-METHYLTRANSFERASE"/>
    <property type="match status" value="1"/>
</dbReference>
<keyword evidence="10" id="KW-1185">Reference proteome</keyword>
<dbReference type="Gene3D" id="3.40.1280.10">
    <property type="match status" value="1"/>
</dbReference>
<evidence type="ECO:0000256" key="2">
    <source>
        <dbReference type="ARBA" id="ARBA00022603"/>
    </source>
</evidence>
<comment type="catalytic activity">
    <reaction evidence="6">
        <text>cytidine(34) in tRNA + S-adenosyl-L-methionine = 2'-O-methylcytidine(34) in tRNA + S-adenosyl-L-homocysteine + H(+)</text>
        <dbReference type="Rhea" id="RHEA:43084"/>
        <dbReference type="Rhea" id="RHEA-COMP:10331"/>
        <dbReference type="Rhea" id="RHEA-COMP:10332"/>
        <dbReference type="ChEBI" id="CHEBI:15378"/>
        <dbReference type="ChEBI" id="CHEBI:57856"/>
        <dbReference type="ChEBI" id="CHEBI:59789"/>
        <dbReference type="ChEBI" id="CHEBI:74495"/>
        <dbReference type="ChEBI" id="CHEBI:82748"/>
        <dbReference type="EC" id="2.1.1.207"/>
    </reaction>
</comment>
<evidence type="ECO:0000256" key="3">
    <source>
        <dbReference type="ARBA" id="ARBA00022679"/>
    </source>
</evidence>
<comment type="caution">
    <text evidence="9">The sequence shown here is derived from an EMBL/GenBank/DDBJ whole genome shotgun (WGS) entry which is preliminary data.</text>
</comment>